<reference evidence="8" key="1">
    <citation type="journal article" date="2023" name="Mol. Biol. Evol.">
        <title>Third-Generation Sequencing Reveals the Adaptive Role of the Epigenome in Three Deep-Sea Polychaetes.</title>
        <authorList>
            <person name="Perez M."/>
            <person name="Aroh O."/>
            <person name="Sun Y."/>
            <person name="Lan Y."/>
            <person name="Juniper S.K."/>
            <person name="Young C.R."/>
            <person name="Angers B."/>
            <person name="Qian P.Y."/>
        </authorList>
    </citation>
    <scope>NUCLEOTIDE SEQUENCE</scope>
    <source>
        <strain evidence="8">P08H-3</strain>
    </source>
</reference>
<evidence type="ECO:0000256" key="5">
    <source>
        <dbReference type="ARBA" id="ARBA00022840"/>
    </source>
</evidence>
<evidence type="ECO:0000259" key="7">
    <source>
        <dbReference type="PROSITE" id="PS51786"/>
    </source>
</evidence>
<dbReference type="GO" id="GO:0030163">
    <property type="term" value="P:protein catabolic process"/>
    <property type="evidence" value="ECO:0007669"/>
    <property type="project" value="InterPro"/>
</dbReference>
<dbReference type="InterPro" id="IPR014721">
    <property type="entry name" value="Ribsml_uS5_D2-typ_fold_subgr"/>
</dbReference>
<keyword evidence="3 6" id="KW-0378">Hydrolase</keyword>
<dbReference type="PROSITE" id="PS51786">
    <property type="entry name" value="LON_PROTEOLYTIC"/>
    <property type="match status" value="1"/>
</dbReference>
<evidence type="ECO:0000256" key="2">
    <source>
        <dbReference type="ARBA" id="ARBA00022741"/>
    </source>
</evidence>
<dbReference type="InterPro" id="IPR027065">
    <property type="entry name" value="Lon_Prtase"/>
</dbReference>
<dbReference type="GO" id="GO:0004252">
    <property type="term" value="F:serine-type endopeptidase activity"/>
    <property type="evidence" value="ECO:0007669"/>
    <property type="project" value="UniProtKB-UniRule"/>
</dbReference>
<evidence type="ECO:0000256" key="4">
    <source>
        <dbReference type="ARBA" id="ARBA00022825"/>
    </source>
</evidence>
<dbReference type="PRINTS" id="PR00830">
    <property type="entry name" value="ENDOLAPTASE"/>
</dbReference>
<dbReference type="Gene3D" id="3.30.230.10">
    <property type="match status" value="1"/>
</dbReference>
<comment type="similarity">
    <text evidence="6">Belongs to the peptidase S16 family.</text>
</comment>
<organism evidence="8 9">
    <name type="scientific">Paralvinella palmiformis</name>
    <dbReference type="NCBI Taxonomy" id="53620"/>
    <lineage>
        <taxon>Eukaryota</taxon>
        <taxon>Metazoa</taxon>
        <taxon>Spiralia</taxon>
        <taxon>Lophotrochozoa</taxon>
        <taxon>Annelida</taxon>
        <taxon>Polychaeta</taxon>
        <taxon>Sedentaria</taxon>
        <taxon>Canalipalpata</taxon>
        <taxon>Terebellida</taxon>
        <taxon>Terebelliformia</taxon>
        <taxon>Alvinellidae</taxon>
        <taxon>Paralvinella</taxon>
    </lineage>
</organism>
<evidence type="ECO:0000313" key="8">
    <source>
        <dbReference type="EMBL" id="KAK2145551.1"/>
    </source>
</evidence>
<keyword evidence="9" id="KW-1185">Reference proteome</keyword>
<dbReference type="GO" id="GO:0006508">
    <property type="term" value="P:proteolysis"/>
    <property type="evidence" value="ECO:0007669"/>
    <property type="project" value="UniProtKB-KW"/>
</dbReference>
<keyword evidence="4 6" id="KW-0720">Serine protease</keyword>
<dbReference type="InterPro" id="IPR008269">
    <property type="entry name" value="Lon_proteolytic"/>
</dbReference>
<dbReference type="SUPFAM" id="SSF54211">
    <property type="entry name" value="Ribosomal protein S5 domain 2-like"/>
    <property type="match status" value="1"/>
</dbReference>
<protein>
    <recommendedName>
        <fullName evidence="7">Lon proteolytic domain-containing protein</fullName>
    </recommendedName>
</protein>
<keyword evidence="2" id="KW-0547">Nucleotide-binding</keyword>
<keyword evidence="5" id="KW-0067">ATP-binding</keyword>
<dbReference type="Proteomes" id="UP001208570">
    <property type="component" value="Unassembled WGS sequence"/>
</dbReference>
<evidence type="ECO:0000256" key="3">
    <source>
        <dbReference type="ARBA" id="ARBA00022801"/>
    </source>
</evidence>
<dbReference type="AlphaFoldDB" id="A0AAD9J3W2"/>
<proteinExistence type="inferred from homology"/>
<sequence>MSERLSQPGVAVGLAWTAMGGEIMYVEATRMDGDGKLVLTGQLGNVMKESASLALNWVRSHSKQLNLADSVDLHNNTDIHIHFPAGAISKDGPSAGVTITTVLVSLFTGRCVRSDTAMTGEVTLRGLVLPVGGIKEKVLGAHRAGITRIILPKRNEKDLHEVPDNVKKDLAFVFASRLDQVLNAAFDGGFPMLTKEQPNMASKL</sequence>
<dbReference type="Pfam" id="PF05362">
    <property type="entry name" value="Lon_C"/>
    <property type="match status" value="1"/>
</dbReference>
<feature type="domain" description="Lon proteolytic" evidence="7">
    <location>
        <begin position="5"/>
        <end position="188"/>
    </location>
</feature>
<dbReference type="EMBL" id="JAODUP010000674">
    <property type="protein sequence ID" value="KAK2145551.1"/>
    <property type="molecule type" value="Genomic_DNA"/>
</dbReference>
<dbReference type="InterPro" id="IPR008268">
    <property type="entry name" value="Peptidase_S16_AS"/>
</dbReference>
<name>A0AAD9J3W2_9ANNE</name>
<feature type="active site" evidence="6">
    <location>
        <position position="94"/>
    </location>
</feature>
<dbReference type="FunFam" id="3.30.230.10:FF:000019">
    <property type="entry name" value="Lon protease homolog 2, peroxisomal"/>
    <property type="match status" value="1"/>
</dbReference>
<evidence type="ECO:0000313" key="9">
    <source>
        <dbReference type="Proteomes" id="UP001208570"/>
    </source>
</evidence>
<dbReference type="PROSITE" id="PS01046">
    <property type="entry name" value="LON_SER"/>
    <property type="match status" value="1"/>
</dbReference>
<feature type="active site" evidence="6">
    <location>
        <position position="137"/>
    </location>
</feature>
<accession>A0AAD9J3W2</accession>
<dbReference type="PANTHER" id="PTHR10046">
    <property type="entry name" value="ATP DEPENDENT LON PROTEASE FAMILY MEMBER"/>
    <property type="match status" value="1"/>
</dbReference>
<comment type="caution">
    <text evidence="8">The sequence shown here is derived from an EMBL/GenBank/DDBJ whole genome shotgun (WGS) entry which is preliminary data.</text>
</comment>
<evidence type="ECO:0000256" key="6">
    <source>
        <dbReference type="PROSITE-ProRule" id="PRU01122"/>
    </source>
</evidence>
<dbReference type="GO" id="GO:0005524">
    <property type="term" value="F:ATP binding"/>
    <property type="evidence" value="ECO:0007669"/>
    <property type="project" value="UniProtKB-KW"/>
</dbReference>
<evidence type="ECO:0000256" key="1">
    <source>
        <dbReference type="ARBA" id="ARBA00022670"/>
    </source>
</evidence>
<dbReference type="InterPro" id="IPR020568">
    <property type="entry name" value="Ribosomal_Su5_D2-typ_SF"/>
</dbReference>
<gene>
    <name evidence="8" type="ORF">LSH36_674g01048</name>
</gene>
<dbReference type="GO" id="GO:0004176">
    <property type="term" value="F:ATP-dependent peptidase activity"/>
    <property type="evidence" value="ECO:0007669"/>
    <property type="project" value="UniProtKB-UniRule"/>
</dbReference>
<keyword evidence="1 6" id="KW-0645">Protease</keyword>